<dbReference type="InterPro" id="IPR048279">
    <property type="entry name" value="MdtK-like"/>
</dbReference>
<evidence type="ECO:0000256" key="5">
    <source>
        <dbReference type="ARBA" id="ARBA00022989"/>
    </source>
</evidence>
<evidence type="ECO:0000313" key="8">
    <source>
        <dbReference type="EMBL" id="MBD3585201.1"/>
    </source>
</evidence>
<proteinExistence type="predicted"/>
<keyword evidence="3" id="KW-1003">Cell membrane</keyword>
<accession>A0ABR8LJC4</accession>
<keyword evidence="2" id="KW-0813">Transport</keyword>
<sequence>MILGMVMMMSFGLVDTFFVSLLGTEQLAAISFTFPVTFTVISLNIGLGIGTSAIIGKLLGAGAKKEAKLHATGSLMLSVILVSVLAAIGYVLIDPIFQLLNASDNLLPYIRDYMSVWYLSSVFLSLPMVGNSVLRACGDTRTPSIIMASGGALNAAMDPIFIFGFGPVPAMGIQGAAVATFVAWLFGAAWIIWLLAVRRELMVPRLLTLTEFIKSARDVLKIGLPAAGANMLTPIAGAVMTGLVATYGAEAVAAWGVGNRLESIASIIILSLSMTLPPLISQNVGANLHDRVEAAYKITLKFILVWQLIVYILLWLLSDWIAGIFANEKEVAQLITLFLAIVPLGYGMQGVVILTSSSFNAMHMPMTALVLSIIRLFVLFVPVSYAGSLLFNIPGLFWGNVVANILMAVVSFISFKRALIRQKARSVASEEEVTL</sequence>
<feature type="transmembrane region" description="Helical" evidence="7">
    <location>
        <begin position="113"/>
        <end position="134"/>
    </location>
</feature>
<dbReference type="InterPro" id="IPR052031">
    <property type="entry name" value="Membrane_Transporter-Flippase"/>
</dbReference>
<feature type="transmembrane region" description="Helical" evidence="7">
    <location>
        <begin position="263"/>
        <end position="281"/>
    </location>
</feature>
<dbReference type="PANTHER" id="PTHR43549">
    <property type="entry name" value="MULTIDRUG RESISTANCE PROTEIN YPNP-RELATED"/>
    <property type="match status" value="1"/>
</dbReference>
<protein>
    <submittedName>
        <fullName evidence="8">MATE family efflux transporter</fullName>
    </submittedName>
</protein>
<dbReference type="Proteomes" id="UP000624419">
    <property type="component" value="Unassembled WGS sequence"/>
</dbReference>
<dbReference type="RefSeq" id="WP_191023673.1">
    <property type="nucleotide sequence ID" value="NZ_JABBXD010000002.1"/>
</dbReference>
<feature type="transmembrane region" description="Helical" evidence="7">
    <location>
        <begin position="366"/>
        <end position="385"/>
    </location>
</feature>
<evidence type="ECO:0000256" key="7">
    <source>
        <dbReference type="SAM" id="Phobius"/>
    </source>
</evidence>
<evidence type="ECO:0000256" key="2">
    <source>
        <dbReference type="ARBA" id="ARBA00022448"/>
    </source>
</evidence>
<evidence type="ECO:0000256" key="1">
    <source>
        <dbReference type="ARBA" id="ARBA00004429"/>
    </source>
</evidence>
<gene>
    <name evidence="8" type="ORF">HHX48_05580</name>
</gene>
<feature type="transmembrane region" description="Helical" evidence="7">
    <location>
        <begin position="397"/>
        <end position="415"/>
    </location>
</feature>
<dbReference type="Pfam" id="PF01554">
    <property type="entry name" value="MatE"/>
    <property type="match status" value="2"/>
</dbReference>
<evidence type="ECO:0000256" key="6">
    <source>
        <dbReference type="ARBA" id="ARBA00023136"/>
    </source>
</evidence>
<evidence type="ECO:0000256" key="4">
    <source>
        <dbReference type="ARBA" id="ARBA00022692"/>
    </source>
</evidence>
<evidence type="ECO:0000256" key="3">
    <source>
        <dbReference type="ARBA" id="ARBA00022475"/>
    </source>
</evidence>
<keyword evidence="5 7" id="KW-1133">Transmembrane helix</keyword>
<keyword evidence="4 7" id="KW-0812">Transmembrane</keyword>
<name>A0ABR8LJC4_9ALTE</name>
<comment type="caution">
    <text evidence="8">The sequence shown here is derived from an EMBL/GenBank/DDBJ whole genome shotgun (WGS) entry which is preliminary data.</text>
</comment>
<evidence type="ECO:0000313" key="9">
    <source>
        <dbReference type="Proteomes" id="UP000624419"/>
    </source>
</evidence>
<comment type="subcellular location">
    <subcellularLocation>
        <location evidence="1">Cell inner membrane</location>
        <topology evidence="1">Multi-pass membrane protein</topology>
    </subcellularLocation>
</comment>
<feature type="transmembrane region" description="Helical" evidence="7">
    <location>
        <begin position="302"/>
        <end position="325"/>
    </location>
</feature>
<feature type="transmembrane region" description="Helical" evidence="7">
    <location>
        <begin position="146"/>
        <end position="166"/>
    </location>
</feature>
<reference evidence="8 9" key="1">
    <citation type="submission" date="2020-04" db="EMBL/GenBank/DDBJ databases">
        <title>Salinimonas sp. HHU 13199.</title>
        <authorList>
            <person name="Cui X."/>
            <person name="Zhang D."/>
        </authorList>
    </citation>
    <scope>NUCLEOTIDE SEQUENCE [LARGE SCALE GENOMIC DNA]</scope>
    <source>
        <strain evidence="8 9">HHU 13199</strain>
    </source>
</reference>
<dbReference type="NCBIfam" id="TIGR00797">
    <property type="entry name" value="matE"/>
    <property type="match status" value="1"/>
</dbReference>
<dbReference type="PIRSF" id="PIRSF006603">
    <property type="entry name" value="DinF"/>
    <property type="match status" value="1"/>
</dbReference>
<dbReference type="InterPro" id="IPR002528">
    <property type="entry name" value="MATE_fam"/>
</dbReference>
<keyword evidence="9" id="KW-1185">Reference proteome</keyword>
<dbReference type="EMBL" id="JABBXD010000002">
    <property type="protein sequence ID" value="MBD3585201.1"/>
    <property type="molecule type" value="Genomic_DNA"/>
</dbReference>
<organism evidence="8 9">
    <name type="scientific">Salinimonas profundi</name>
    <dbReference type="NCBI Taxonomy" id="2729140"/>
    <lineage>
        <taxon>Bacteria</taxon>
        <taxon>Pseudomonadati</taxon>
        <taxon>Pseudomonadota</taxon>
        <taxon>Gammaproteobacteria</taxon>
        <taxon>Alteromonadales</taxon>
        <taxon>Alteromonadaceae</taxon>
        <taxon>Alteromonas/Salinimonas group</taxon>
        <taxon>Salinimonas</taxon>
    </lineage>
</organism>
<feature type="transmembrane region" description="Helical" evidence="7">
    <location>
        <begin position="331"/>
        <end position="354"/>
    </location>
</feature>
<dbReference type="PANTHER" id="PTHR43549:SF3">
    <property type="entry name" value="MULTIDRUG RESISTANCE PROTEIN YPNP-RELATED"/>
    <property type="match status" value="1"/>
</dbReference>
<keyword evidence="6 7" id="KW-0472">Membrane</keyword>
<feature type="transmembrane region" description="Helical" evidence="7">
    <location>
        <begin position="38"/>
        <end position="59"/>
    </location>
</feature>
<feature type="transmembrane region" description="Helical" evidence="7">
    <location>
        <begin position="172"/>
        <end position="196"/>
    </location>
</feature>
<feature type="transmembrane region" description="Helical" evidence="7">
    <location>
        <begin position="71"/>
        <end position="93"/>
    </location>
</feature>